<comment type="caution">
    <text evidence="1">The sequence shown here is derived from an EMBL/GenBank/DDBJ whole genome shotgun (WGS) entry which is preliminary data.</text>
</comment>
<accession>A0ABQ9I7K5</accession>
<dbReference type="EMBL" id="JARBHB010000002">
    <property type="protein sequence ID" value="KAJ8892637.1"/>
    <property type="molecule type" value="Genomic_DNA"/>
</dbReference>
<evidence type="ECO:0000313" key="1">
    <source>
        <dbReference type="EMBL" id="KAJ8892637.1"/>
    </source>
</evidence>
<reference evidence="1 2" key="1">
    <citation type="submission" date="2023-02" db="EMBL/GenBank/DDBJ databases">
        <title>LHISI_Scaffold_Assembly.</title>
        <authorList>
            <person name="Stuart O.P."/>
            <person name="Cleave R."/>
            <person name="Magrath M.J.L."/>
            <person name="Mikheyev A.S."/>
        </authorList>
    </citation>
    <scope>NUCLEOTIDE SEQUENCE [LARGE SCALE GENOMIC DNA]</scope>
    <source>
        <strain evidence="1">Daus_M_001</strain>
        <tissue evidence="1">Leg muscle</tissue>
    </source>
</reference>
<organism evidence="1 2">
    <name type="scientific">Dryococelus australis</name>
    <dbReference type="NCBI Taxonomy" id="614101"/>
    <lineage>
        <taxon>Eukaryota</taxon>
        <taxon>Metazoa</taxon>
        <taxon>Ecdysozoa</taxon>
        <taxon>Arthropoda</taxon>
        <taxon>Hexapoda</taxon>
        <taxon>Insecta</taxon>
        <taxon>Pterygota</taxon>
        <taxon>Neoptera</taxon>
        <taxon>Polyneoptera</taxon>
        <taxon>Phasmatodea</taxon>
        <taxon>Verophasmatodea</taxon>
        <taxon>Anareolatae</taxon>
        <taxon>Phasmatidae</taxon>
        <taxon>Eurycanthinae</taxon>
        <taxon>Dryococelus</taxon>
    </lineage>
</organism>
<dbReference type="Proteomes" id="UP001159363">
    <property type="component" value="Chromosome 2"/>
</dbReference>
<gene>
    <name evidence="1" type="ORF">PR048_005218</name>
</gene>
<protein>
    <submittedName>
        <fullName evidence="1">Uncharacterized protein</fullName>
    </submittedName>
</protein>
<keyword evidence="2" id="KW-1185">Reference proteome</keyword>
<proteinExistence type="predicted"/>
<evidence type="ECO:0000313" key="2">
    <source>
        <dbReference type="Proteomes" id="UP001159363"/>
    </source>
</evidence>
<sequence>MTTKDLEIVCGGERKFLHLVLPNSGGDVNCIQSDPTSNWTRLAAGVACTGLCCTQAMCRVTLCGRGAARDGSGWKRVVGDGSGRRTLSETLLGCCAFHYDVRGYNLLVLVKTSQSRVSSNRERT</sequence>
<name>A0ABQ9I7K5_9NEOP</name>